<feature type="chain" id="PRO_5040964274" description="Zn(2)-C6 fungal-type domain-containing protein" evidence="2">
    <location>
        <begin position="17"/>
        <end position="886"/>
    </location>
</feature>
<reference evidence="3" key="2">
    <citation type="journal article" date="2023" name="IMA Fungus">
        <title>Comparative genomic study of the Penicillium genus elucidates a diverse pangenome and 15 lateral gene transfer events.</title>
        <authorList>
            <person name="Petersen C."/>
            <person name="Sorensen T."/>
            <person name="Nielsen M.R."/>
            <person name="Sondergaard T.E."/>
            <person name="Sorensen J.L."/>
            <person name="Fitzpatrick D.A."/>
            <person name="Frisvad J.C."/>
            <person name="Nielsen K.L."/>
        </authorList>
    </citation>
    <scope>NUCLEOTIDE SEQUENCE</scope>
    <source>
        <strain evidence="3">IBT 21917</strain>
    </source>
</reference>
<dbReference type="EMBL" id="JAPQKO010000002">
    <property type="protein sequence ID" value="KAJ5180637.1"/>
    <property type="molecule type" value="Genomic_DNA"/>
</dbReference>
<keyword evidence="2" id="KW-0732">Signal</keyword>
<dbReference type="OrthoDB" id="5958943at2759"/>
<name>A0A9W9LXU7_9EURO</name>
<feature type="region of interest" description="Disordered" evidence="1">
    <location>
        <begin position="113"/>
        <end position="142"/>
    </location>
</feature>
<proteinExistence type="predicted"/>
<comment type="caution">
    <text evidence="3">The sequence shown here is derived from an EMBL/GenBank/DDBJ whole genome shotgun (WGS) entry which is preliminary data.</text>
</comment>
<evidence type="ECO:0000313" key="3">
    <source>
        <dbReference type="EMBL" id="KAJ5180637.1"/>
    </source>
</evidence>
<feature type="compositionally biased region" description="Polar residues" evidence="1">
    <location>
        <begin position="158"/>
        <end position="174"/>
    </location>
</feature>
<gene>
    <name evidence="3" type="ORF">N7492_003847</name>
</gene>
<dbReference type="Proteomes" id="UP001146351">
    <property type="component" value="Unassembled WGS sequence"/>
</dbReference>
<feature type="region of interest" description="Disordered" evidence="1">
    <location>
        <begin position="158"/>
        <end position="177"/>
    </location>
</feature>
<keyword evidence="4" id="KW-1185">Reference proteome</keyword>
<feature type="signal peptide" evidence="2">
    <location>
        <begin position="1"/>
        <end position="16"/>
    </location>
</feature>
<protein>
    <recommendedName>
        <fullName evidence="5">Zn(2)-C6 fungal-type domain-containing protein</fullName>
    </recommendedName>
</protein>
<reference evidence="3" key="1">
    <citation type="submission" date="2022-11" db="EMBL/GenBank/DDBJ databases">
        <authorList>
            <person name="Petersen C."/>
        </authorList>
    </citation>
    <scope>NUCLEOTIDE SEQUENCE</scope>
    <source>
        <strain evidence="3">IBT 21917</strain>
    </source>
</reference>
<evidence type="ECO:0000256" key="2">
    <source>
        <dbReference type="SAM" id="SignalP"/>
    </source>
</evidence>
<evidence type="ECO:0008006" key="5">
    <source>
        <dbReference type="Google" id="ProtNLM"/>
    </source>
</evidence>
<dbReference type="AlphaFoldDB" id="A0A9W9LXU7"/>
<sequence length="886" mass="100468">MFNLLAILNAPGVCTSENMVCQYLYHNMNQLPLRLTYKTNSGHERPESNPTGKIALLHNSYSDSFIRALPILSIGPDWKSEKKLRDVRPVSCSTCAKHQKDCTFEWLASREEHRKRRQKRQAAMKSQAPERLMTSKRDTGYPDEAMDINVPSPQGFLTDTNHEATSSGNPATEQPNRHLNADGWPFFREQNILDAQPAQFTSNSDRSDQLFDAWSGLRNPDRYSGKCARLSHVTRTSNVPPPHSHFFCALSSRTAGEYARSTMTQNMVRIYHDSMENALSCWLSERTCPYSKPANTLMSDGARNEWGPTWSNRICARVCRLDQASVSIRGRALSAVEDHTAARALHLSIMAFASQWAQSFPNDRDRSELASLVEEERSLRESVWSQARHALETSTGIPSFRLIFANILFSLAQRPLRGDSDTDLNELMEKDRGQVFLETAVRQMFNYRYKFMQVHQTRQISKNVAECSESQYRYQEPAMSEIEQERLNTPFRSSSTTMNNQDHDTFNLLFWLGIMFDTQTAAMYQRPPVVSDEDSQILFSTSALPHQAESQELDSFDLNGLNFSRKEGSGGKPNLWGDMLLHRSAAYQRPNITMPCSYEQAAEILSDAAPIKILLWRRVTQLQTLVYREAEAERLEKGIQRALAVYQHWNGTYNKFILDCVAKHSMLSPRIQSWYVVLAAHWHLGALLLADAIENIDRACLSSNTHRDSRMAIDFVHTLRKDNALAIAMLAHCSLHDQEAQRTEQFHDCLNGAAFITEPFTMLLINSFAKSATFFLENLDFSRTVVCCGLNGQSDLFRDNLECCIHALECLGRKADMASIVARGFSNRLKLKLASQWPIHVGLEPSLESWSTSCTPDLPIDLPYGMDSEAWVSHLIGPSPCDGIQE</sequence>
<accession>A0A9W9LXU7</accession>
<evidence type="ECO:0000313" key="4">
    <source>
        <dbReference type="Proteomes" id="UP001146351"/>
    </source>
</evidence>
<feature type="compositionally biased region" description="Basic residues" evidence="1">
    <location>
        <begin position="113"/>
        <end position="122"/>
    </location>
</feature>
<organism evidence="3 4">
    <name type="scientific">Penicillium capsulatum</name>
    <dbReference type="NCBI Taxonomy" id="69766"/>
    <lineage>
        <taxon>Eukaryota</taxon>
        <taxon>Fungi</taxon>
        <taxon>Dikarya</taxon>
        <taxon>Ascomycota</taxon>
        <taxon>Pezizomycotina</taxon>
        <taxon>Eurotiomycetes</taxon>
        <taxon>Eurotiomycetidae</taxon>
        <taxon>Eurotiales</taxon>
        <taxon>Aspergillaceae</taxon>
        <taxon>Penicillium</taxon>
    </lineage>
</organism>
<evidence type="ECO:0000256" key="1">
    <source>
        <dbReference type="SAM" id="MobiDB-lite"/>
    </source>
</evidence>